<dbReference type="NCBIfam" id="TIGR03063">
    <property type="entry name" value="srtB_target"/>
    <property type="match status" value="1"/>
</dbReference>
<feature type="region of interest" description="Disordered" evidence="6">
    <location>
        <begin position="19"/>
        <end position="89"/>
    </location>
</feature>
<evidence type="ECO:0000313" key="9">
    <source>
        <dbReference type="EMBL" id="QGH33163.1"/>
    </source>
</evidence>
<evidence type="ECO:0000256" key="1">
    <source>
        <dbReference type="ARBA" id="ARBA00004168"/>
    </source>
</evidence>
<keyword evidence="5" id="KW-0572">Peptidoglycan-anchor</keyword>
<gene>
    <name evidence="9" type="ORF">GI584_03520</name>
</gene>
<evidence type="ECO:0000313" key="10">
    <source>
        <dbReference type="Proteomes" id="UP000339690"/>
    </source>
</evidence>
<dbReference type="InterPro" id="IPR019931">
    <property type="entry name" value="LPXTG_anchor"/>
</dbReference>
<feature type="compositionally biased region" description="Basic and acidic residues" evidence="6">
    <location>
        <begin position="34"/>
        <end position="43"/>
    </location>
</feature>
<evidence type="ECO:0000256" key="4">
    <source>
        <dbReference type="ARBA" id="ARBA00022729"/>
    </source>
</evidence>
<feature type="compositionally biased region" description="Acidic residues" evidence="6">
    <location>
        <begin position="21"/>
        <end position="33"/>
    </location>
</feature>
<evidence type="ECO:0000256" key="3">
    <source>
        <dbReference type="ARBA" id="ARBA00022525"/>
    </source>
</evidence>
<name>A0A5Q2TGL4_9BACI</name>
<dbReference type="Proteomes" id="UP000339690">
    <property type="component" value="Chromosome"/>
</dbReference>
<keyword evidence="7" id="KW-1133">Transmembrane helix</keyword>
<evidence type="ECO:0000256" key="2">
    <source>
        <dbReference type="ARBA" id="ARBA00022512"/>
    </source>
</evidence>
<keyword evidence="4" id="KW-0732">Signal</keyword>
<dbReference type="PROSITE" id="PS50847">
    <property type="entry name" value="GRAM_POS_ANCHORING"/>
    <property type="match status" value="1"/>
</dbReference>
<keyword evidence="7" id="KW-0472">Membrane</keyword>
<dbReference type="AlphaFoldDB" id="A0A5Q2TGL4"/>
<keyword evidence="7" id="KW-0812">Transmembrane</keyword>
<feature type="domain" description="Gram-positive cocci surface proteins LPxTG" evidence="8">
    <location>
        <begin position="85"/>
        <end position="122"/>
    </location>
</feature>
<dbReference type="InterPro" id="IPR017502">
    <property type="entry name" value="Sortase_SrtB_target"/>
</dbReference>
<reference evidence="9 10" key="1">
    <citation type="submission" date="2019-11" db="EMBL/GenBank/DDBJ databases">
        <title>Gracilibacillus salitolerans sp. nov., a moderate halophile isolated from a saline soil in northwest China.</title>
        <authorList>
            <person name="Gan L."/>
        </authorList>
    </citation>
    <scope>NUCLEOTIDE SEQUENCE [LARGE SCALE GENOMIC DNA]</scope>
    <source>
        <strain evidence="9 10">SCU50</strain>
    </source>
</reference>
<dbReference type="KEGG" id="grc:GI584_03520"/>
<proteinExistence type="predicted"/>
<feature type="transmembrane region" description="Helical" evidence="7">
    <location>
        <begin position="94"/>
        <end position="114"/>
    </location>
</feature>
<protein>
    <submittedName>
        <fullName evidence="9">Sortase B protein-sorting domain-containing protein</fullName>
    </submittedName>
</protein>
<feature type="compositionally biased region" description="Basic and acidic residues" evidence="6">
    <location>
        <begin position="55"/>
        <end position="69"/>
    </location>
</feature>
<accession>A0A5Q2TGL4</accession>
<evidence type="ECO:0000256" key="5">
    <source>
        <dbReference type="ARBA" id="ARBA00023088"/>
    </source>
</evidence>
<sequence>MVCPTYQVAYDEDGLRVVVANDEETDNNSPDETDGTHDNDKSSDVSANDGEENEENTKTKDDKDHSKDVEAEDNSIEEETATVKNPKTGDETNLALYVGLLLASVIAIAGVFLIRRVRKQSV</sequence>
<dbReference type="RefSeq" id="WP_153790249.1">
    <property type="nucleotide sequence ID" value="NZ_CP045915.1"/>
</dbReference>
<keyword evidence="10" id="KW-1185">Reference proteome</keyword>
<evidence type="ECO:0000256" key="6">
    <source>
        <dbReference type="SAM" id="MobiDB-lite"/>
    </source>
</evidence>
<evidence type="ECO:0000259" key="8">
    <source>
        <dbReference type="PROSITE" id="PS50847"/>
    </source>
</evidence>
<feature type="compositionally biased region" description="Acidic residues" evidence="6">
    <location>
        <begin position="70"/>
        <end position="80"/>
    </location>
</feature>
<keyword evidence="3" id="KW-0964">Secreted</keyword>
<comment type="subcellular location">
    <subcellularLocation>
        <location evidence="1">Secreted</location>
        <location evidence="1">Cell wall</location>
        <topology evidence="1">Peptidoglycan-anchor</topology>
    </subcellularLocation>
</comment>
<dbReference type="NCBIfam" id="TIGR01167">
    <property type="entry name" value="LPXTG_anchor"/>
    <property type="match status" value="1"/>
</dbReference>
<keyword evidence="2" id="KW-0134">Cell wall</keyword>
<organism evidence="9 10">
    <name type="scientific">Gracilibacillus salitolerans</name>
    <dbReference type="NCBI Taxonomy" id="2663022"/>
    <lineage>
        <taxon>Bacteria</taxon>
        <taxon>Bacillati</taxon>
        <taxon>Bacillota</taxon>
        <taxon>Bacilli</taxon>
        <taxon>Bacillales</taxon>
        <taxon>Bacillaceae</taxon>
        <taxon>Gracilibacillus</taxon>
    </lineage>
</organism>
<evidence type="ECO:0000256" key="7">
    <source>
        <dbReference type="SAM" id="Phobius"/>
    </source>
</evidence>
<dbReference type="EMBL" id="CP045915">
    <property type="protein sequence ID" value="QGH33163.1"/>
    <property type="molecule type" value="Genomic_DNA"/>
</dbReference>